<comment type="caution">
    <text evidence="4">The sequence shown here is derived from an EMBL/GenBank/DDBJ whole genome shotgun (WGS) entry which is preliminary data.</text>
</comment>
<evidence type="ECO:0000256" key="1">
    <source>
        <dbReference type="ARBA" id="ARBA00009986"/>
    </source>
</evidence>
<protein>
    <submittedName>
        <fullName evidence="4">NAD-dependent succinate-semialdehyde dehydrogenase</fullName>
        <ecNumber evidence="4">1.2.1.-</ecNumber>
    </submittedName>
</protein>
<name>A0ABV6GH88_9BACI</name>
<dbReference type="InterPro" id="IPR010102">
    <property type="entry name" value="Succ_semiAld_DH"/>
</dbReference>
<reference evidence="4 5" key="1">
    <citation type="submission" date="2024-09" db="EMBL/GenBank/DDBJ databases">
        <authorList>
            <person name="Sun Q."/>
            <person name="Mori K."/>
        </authorList>
    </citation>
    <scope>NUCLEOTIDE SEQUENCE [LARGE SCALE GENOMIC DNA]</scope>
    <source>
        <strain evidence="4 5">CCM 7228</strain>
    </source>
</reference>
<dbReference type="Proteomes" id="UP001589854">
    <property type="component" value="Unassembled WGS sequence"/>
</dbReference>
<dbReference type="PROSITE" id="PS00070">
    <property type="entry name" value="ALDEHYDE_DEHYDR_CYS"/>
    <property type="match status" value="1"/>
</dbReference>
<dbReference type="InterPro" id="IPR050740">
    <property type="entry name" value="Aldehyde_DH_Superfamily"/>
</dbReference>
<evidence type="ECO:0000259" key="3">
    <source>
        <dbReference type="Pfam" id="PF00171"/>
    </source>
</evidence>
<dbReference type="InterPro" id="IPR016160">
    <property type="entry name" value="Ald_DH_CS_CYS"/>
</dbReference>
<dbReference type="Pfam" id="PF00171">
    <property type="entry name" value="Aldedh"/>
    <property type="match status" value="1"/>
</dbReference>
<dbReference type="Gene3D" id="3.40.309.10">
    <property type="entry name" value="Aldehyde Dehydrogenase, Chain A, domain 2"/>
    <property type="match status" value="1"/>
</dbReference>
<dbReference type="InterPro" id="IPR016162">
    <property type="entry name" value="Ald_DH_N"/>
</dbReference>
<comment type="similarity">
    <text evidence="1">Belongs to the aldehyde dehydrogenase family.</text>
</comment>
<dbReference type="RefSeq" id="WP_378935954.1">
    <property type="nucleotide sequence ID" value="NZ_JBHLVO010000015.1"/>
</dbReference>
<dbReference type="PANTHER" id="PTHR43353:SF5">
    <property type="entry name" value="SUCCINATE-SEMIALDEHYDE DEHYDROGENASE, MITOCHONDRIAL"/>
    <property type="match status" value="1"/>
</dbReference>
<dbReference type="EMBL" id="JBHLVO010000015">
    <property type="protein sequence ID" value="MFC0273045.1"/>
    <property type="molecule type" value="Genomic_DNA"/>
</dbReference>
<evidence type="ECO:0000313" key="4">
    <source>
        <dbReference type="EMBL" id="MFC0273045.1"/>
    </source>
</evidence>
<proteinExistence type="inferred from homology"/>
<dbReference type="InterPro" id="IPR016161">
    <property type="entry name" value="Ald_DH/histidinol_DH"/>
</dbReference>
<dbReference type="GO" id="GO:0016491">
    <property type="term" value="F:oxidoreductase activity"/>
    <property type="evidence" value="ECO:0007669"/>
    <property type="project" value="UniProtKB-KW"/>
</dbReference>
<dbReference type="CDD" id="cd07103">
    <property type="entry name" value="ALDH_F5_SSADH_GabD"/>
    <property type="match status" value="1"/>
</dbReference>
<sequence length="472" mass="51401">MKNYLMYINGQWVGQELNKVEVTNPATSEVIATVPKGGAVAAVQAVDAAQEAFKEWSQFSAYERSELIRKWHDLINENKEEIAKIMTMEQGKPLKEALGEMNYANGFFAWYAEEAKRIYGEIIPATQRNKRLFVQKQAVGVVAAITPWNFPAAMITRKVGPALAAGCTVVIKPANLTPLTAIKMVELADEAGIPKGVVNLVTGDSKAIGQAWLEDDRVRKLTFTGSTEVGKELLKGAADTVKKISMELGGHAPVIIMDDADLDKAVEGVMNSKFRNAGQTCICSNRIYVHESIHDKFIEKLVPKVNALKIGNGLEEGVEVGPLIDQAAVEKVKKHIDDAVKTGAKIEAGGQVREGLYIEPTVLSNVHDEMLCMIDETFGPLAPVSVFTSEDEVIRRANNSIFGLAAYVFTENISRGIRITEALEYGIIGLNDGLPSTPQAPFGGFKQSGIGREGGHYGIEDYLEIKYVSLGM</sequence>
<dbReference type="InterPro" id="IPR016163">
    <property type="entry name" value="Ald_DH_C"/>
</dbReference>
<feature type="domain" description="Aldehyde dehydrogenase" evidence="3">
    <location>
        <begin position="12"/>
        <end position="468"/>
    </location>
</feature>
<gene>
    <name evidence="4" type="ORF">ACFFIX_16590</name>
</gene>
<dbReference type="NCBIfam" id="TIGR01780">
    <property type="entry name" value="SSADH"/>
    <property type="match status" value="1"/>
</dbReference>
<evidence type="ECO:0000256" key="2">
    <source>
        <dbReference type="ARBA" id="ARBA00023002"/>
    </source>
</evidence>
<dbReference type="InterPro" id="IPR015590">
    <property type="entry name" value="Aldehyde_DH_dom"/>
</dbReference>
<dbReference type="EC" id="1.2.1.-" evidence="4"/>
<dbReference type="SUPFAM" id="SSF53720">
    <property type="entry name" value="ALDH-like"/>
    <property type="match status" value="1"/>
</dbReference>
<evidence type="ECO:0000313" key="5">
    <source>
        <dbReference type="Proteomes" id="UP001589854"/>
    </source>
</evidence>
<keyword evidence="5" id="KW-1185">Reference proteome</keyword>
<keyword evidence="2 4" id="KW-0560">Oxidoreductase</keyword>
<organism evidence="4 5">
    <name type="scientific">Metabacillus herbersteinensis</name>
    <dbReference type="NCBI Taxonomy" id="283816"/>
    <lineage>
        <taxon>Bacteria</taxon>
        <taxon>Bacillati</taxon>
        <taxon>Bacillota</taxon>
        <taxon>Bacilli</taxon>
        <taxon>Bacillales</taxon>
        <taxon>Bacillaceae</taxon>
        <taxon>Metabacillus</taxon>
    </lineage>
</organism>
<accession>A0ABV6GH88</accession>
<dbReference type="Gene3D" id="3.40.605.10">
    <property type="entry name" value="Aldehyde Dehydrogenase, Chain A, domain 1"/>
    <property type="match status" value="1"/>
</dbReference>
<dbReference type="PANTHER" id="PTHR43353">
    <property type="entry name" value="SUCCINATE-SEMIALDEHYDE DEHYDROGENASE, MITOCHONDRIAL"/>
    <property type="match status" value="1"/>
</dbReference>